<reference evidence="2" key="1">
    <citation type="journal article" date="2015" name="Proc. Natl. Acad. Sci. U.S.A.">
        <title>Genome sequencing of adzuki bean (Vigna angularis) provides insight into high starch and low fat accumulation and domestication.</title>
        <authorList>
            <person name="Yang K."/>
            <person name="Tian Z."/>
            <person name="Chen C."/>
            <person name="Luo L."/>
            <person name="Zhao B."/>
            <person name="Wang Z."/>
            <person name="Yu L."/>
            <person name="Li Y."/>
            <person name="Sun Y."/>
            <person name="Li W."/>
            <person name="Chen Y."/>
            <person name="Li Y."/>
            <person name="Zhang Y."/>
            <person name="Ai D."/>
            <person name="Zhao J."/>
            <person name="Shang C."/>
            <person name="Ma Y."/>
            <person name="Wu B."/>
            <person name="Wang M."/>
            <person name="Gao L."/>
            <person name="Sun D."/>
            <person name="Zhang P."/>
            <person name="Guo F."/>
            <person name="Wang W."/>
            <person name="Li Y."/>
            <person name="Wang J."/>
            <person name="Varshney R.K."/>
            <person name="Wang J."/>
            <person name="Ling H.Q."/>
            <person name="Wan P."/>
        </authorList>
    </citation>
    <scope>NUCLEOTIDE SEQUENCE</scope>
    <source>
        <strain evidence="2">cv. Jingnong 6</strain>
    </source>
</reference>
<gene>
    <name evidence="1" type="ORF">LR48_Vigan07g208400</name>
</gene>
<accession>A0A0L9UZU0</accession>
<organism evidence="1 2">
    <name type="scientific">Phaseolus angularis</name>
    <name type="common">Azuki bean</name>
    <name type="synonym">Vigna angularis</name>
    <dbReference type="NCBI Taxonomy" id="3914"/>
    <lineage>
        <taxon>Eukaryota</taxon>
        <taxon>Viridiplantae</taxon>
        <taxon>Streptophyta</taxon>
        <taxon>Embryophyta</taxon>
        <taxon>Tracheophyta</taxon>
        <taxon>Spermatophyta</taxon>
        <taxon>Magnoliopsida</taxon>
        <taxon>eudicotyledons</taxon>
        <taxon>Gunneridae</taxon>
        <taxon>Pentapetalae</taxon>
        <taxon>rosids</taxon>
        <taxon>fabids</taxon>
        <taxon>Fabales</taxon>
        <taxon>Fabaceae</taxon>
        <taxon>Papilionoideae</taxon>
        <taxon>50 kb inversion clade</taxon>
        <taxon>NPAAA clade</taxon>
        <taxon>indigoferoid/millettioid clade</taxon>
        <taxon>Phaseoleae</taxon>
        <taxon>Vigna</taxon>
    </lineage>
</organism>
<dbReference type="Gramene" id="KOM48380">
    <property type="protein sequence ID" value="KOM48380"/>
    <property type="gene ID" value="LR48_Vigan07g208400"/>
</dbReference>
<evidence type="ECO:0000313" key="2">
    <source>
        <dbReference type="Proteomes" id="UP000053144"/>
    </source>
</evidence>
<name>A0A0L9UZU0_PHAAN</name>
<protein>
    <submittedName>
        <fullName evidence="1">Uncharacterized protein</fullName>
    </submittedName>
</protein>
<sequence>MNVSSLTRMLSSLLVFRNVERLRLKGKQLSSVGKAFGNYRRLKSVGKAFDNYRRSKSVGKKSGKIPAHFSSLTVRRRLRFKSIFHLLTVQQHGKGETISHEEAQDPAASIQQQYAECITAGGKRSHHREGMECTVKKQSCTHMELLLPQPGECLGLQHNRHGPTREDGEKQHPTSFQSTLMNHTERHRCCGRAPPLSLESATVA</sequence>
<evidence type="ECO:0000313" key="1">
    <source>
        <dbReference type="EMBL" id="KOM48380.1"/>
    </source>
</evidence>
<dbReference type="EMBL" id="CM003377">
    <property type="protein sequence ID" value="KOM48380.1"/>
    <property type="molecule type" value="Genomic_DNA"/>
</dbReference>
<proteinExistence type="predicted"/>
<dbReference type="Proteomes" id="UP000053144">
    <property type="component" value="Chromosome 7"/>
</dbReference>
<dbReference type="AlphaFoldDB" id="A0A0L9UZU0"/>